<dbReference type="Proteomes" id="UP000326464">
    <property type="component" value="Unassembled WGS sequence"/>
</dbReference>
<evidence type="ECO:0000313" key="4">
    <source>
        <dbReference type="EMBL" id="MPY12331.1"/>
    </source>
</evidence>
<evidence type="ECO:0000313" key="5">
    <source>
        <dbReference type="Proteomes" id="UP000326464"/>
    </source>
</evidence>
<dbReference type="InterPro" id="IPR036662">
    <property type="entry name" value="PTS_EIIA_man-typ_sf"/>
</dbReference>
<feature type="non-terminal residue" evidence="4">
    <location>
        <position position="71"/>
    </location>
</feature>
<dbReference type="InterPro" id="IPR004701">
    <property type="entry name" value="PTS_EIIA_man-typ"/>
</dbReference>
<name>A0A7X1NST3_9MICC</name>
<gene>
    <name evidence="4" type="ORF">FNH21_16720</name>
</gene>
<dbReference type="Pfam" id="PF03610">
    <property type="entry name" value="EIIA-man"/>
    <property type="match status" value="1"/>
</dbReference>
<dbReference type="GO" id="GO:0016740">
    <property type="term" value="F:transferase activity"/>
    <property type="evidence" value="ECO:0007669"/>
    <property type="project" value="UniProtKB-KW"/>
</dbReference>
<evidence type="ECO:0000259" key="3">
    <source>
        <dbReference type="PROSITE" id="PS51096"/>
    </source>
</evidence>
<comment type="caution">
    <text evidence="4">The sequence shown here is derived from an EMBL/GenBank/DDBJ whole genome shotgun (WGS) entry which is preliminary data.</text>
</comment>
<accession>A0A7X1NST3</accession>
<proteinExistence type="predicted"/>
<dbReference type="AlphaFoldDB" id="A0A7X1NST3"/>
<feature type="domain" description="PTS EIIA type-4" evidence="3">
    <location>
        <begin position="1"/>
        <end position="71"/>
    </location>
</feature>
<feature type="compositionally biased region" description="Basic and acidic residues" evidence="2">
    <location>
        <begin position="1"/>
        <end position="22"/>
    </location>
</feature>
<dbReference type="GO" id="GO:0016020">
    <property type="term" value="C:membrane"/>
    <property type="evidence" value="ECO:0007669"/>
    <property type="project" value="InterPro"/>
</dbReference>
<feature type="region of interest" description="Disordered" evidence="2">
    <location>
        <begin position="1"/>
        <end position="36"/>
    </location>
</feature>
<reference evidence="5" key="1">
    <citation type="submission" date="2019-07" db="EMBL/GenBank/DDBJ databases">
        <title>Arthrobacter KR32 sp. nov., isolated from mountain cheese made of cows milk.</title>
        <authorList>
            <person name="Flegler A."/>
        </authorList>
    </citation>
    <scope>NUCLEOTIDE SEQUENCE [LARGE SCALE GENOMIC DNA]</scope>
    <source>
        <strain evidence="5">KR32</strain>
    </source>
</reference>
<evidence type="ECO:0000256" key="2">
    <source>
        <dbReference type="SAM" id="MobiDB-lite"/>
    </source>
</evidence>
<keyword evidence="1" id="KW-0808">Transferase</keyword>
<dbReference type="SUPFAM" id="SSF53062">
    <property type="entry name" value="PTS system fructose IIA component-like"/>
    <property type="match status" value="1"/>
</dbReference>
<protein>
    <recommendedName>
        <fullName evidence="3">PTS EIIA type-4 domain-containing protein</fullName>
    </recommendedName>
</protein>
<organism evidence="4 5">
    <name type="scientific">Arthrobacter bussei</name>
    <dbReference type="NCBI Taxonomy" id="2594179"/>
    <lineage>
        <taxon>Bacteria</taxon>
        <taxon>Bacillati</taxon>
        <taxon>Actinomycetota</taxon>
        <taxon>Actinomycetes</taxon>
        <taxon>Micrococcales</taxon>
        <taxon>Micrococcaceae</taxon>
        <taxon>Arthrobacter</taxon>
    </lineage>
</organism>
<dbReference type="GO" id="GO:0009401">
    <property type="term" value="P:phosphoenolpyruvate-dependent sugar phosphotransferase system"/>
    <property type="evidence" value="ECO:0007669"/>
    <property type="project" value="InterPro"/>
</dbReference>
<dbReference type="Gene3D" id="3.40.50.510">
    <property type="entry name" value="Phosphotransferase system, mannose-type IIA component"/>
    <property type="match status" value="1"/>
</dbReference>
<evidence type="ECO:0000256" key="1">
    <source>
        <dbReference type="ARBA" id="ARBA00022679"/>
    </source>
</evidence>
<sequence length="71" mass="7680">MRREFDDALRDLPAVRDDDQPDAHATSPPAASDGDGVVILTDLGSAVMTAEMVLEFLEPEARDRVRLAEAA</sequence>
<keyword evidence="5" id="KW-1185">Reference proteome</keyword>
<dbReference type="EMBL" id="VJXX01000029">
    <property type="protein sequence ID" value="MPY12331.1"/>
    <property type="molecule type" value="Genomic_DNA"/>
</dbReference>
<dbReference type="PROSITE" id="PS51096">
    <property type="entry name" value="PTS_EIIA_TYPE_4"/>
    <property type="match status" value="1"/>
</dbReference>